<dbReference type="RefSeq" id="WP_247201000.1">
    <property type="nucleotide sequence ID" value="NZ_JALKCG010000004.1"/>
</dbReference>
<evidence type="ECO:0000256" key="6">
    <source>
        <dbReference type="ARBA" id="ARBA00023096"/>
    </source>
</evidence>
<organism evidence="8 9">
    <name type="scientific">Ancylobacter koreensis</name>
    <dbReference type="NCBI Taxonomy" id="266121"/>
    <lineage>
        <taxon>Bacteria</taxon>
        <taxon>Pseudomonadati</taxon>
        <taxon>Pseudomonadota</taxon>
        <taxon>Alphaproteobacteria</taxon>
        <taxon>Hyphomicrobiales</taxon>
        <taxon>Xanthobacteraceae</taxon>
        <taxon>Ancylobacter</taxon>
    </lineage>
</organism>
<dbReference type="PANTHER" id="PTHR30004:SF6">
    <property type="entry name" value="D-THREONATE 4-PHOSPHATE DEHYDROGENASE"/>
    <property type="match status" value="1"/>
</dbReference>
<comment type="function">
    <text evidence="7">Catalyzes the NAD(P)-dependent oxidation of 4-(phosphooxy)-L-threonine (HTP) into 2-amino-3-oxo-4-(phosphooxy)butyric acid which spontaneously decarboxylates to form 3-amino-2-oxopropyl phosphate (AHAP).</text>
</comment>
<keyword evidence="1 7" id="KW-0963">Cytoplasm</keyword>
<dbReference type="EC" id="1.1.1.262" evidence="7"/>
<feature type="binding site" evidence="7">
    <location>
        <position position="293"/>
    </location>
    <ligand>
        <name>substrate</name>
    </ligand>
</feature>
<evidence type="ECO:0000256" key="4">
    <source>
        <dbReference type="ARBA" id="ARBA00023002"/>
    </source>
</evidence>
<comment type="caution">
    <text evidence="8">The sequence shown here is derived from an EMBL/GenBank/DDBJ whole genome shotgun (WGS) entry which is preliminary data.</text>
</comment>
<reference evidence="9" key="2">
    <citation type="submission" date="2023-07" db="EMBL/GenBank/DDBJ databases">
        <title>Ancylobacter moscoviensis sp. nov., facultatively methylotrophic bacteria from activated sludge and the reclassification of Starkeya novella (Starkey 1934) Kelly et al. 2000 as Ancylobacter novellus comb. nov., Starkeya koreensis Im et al. 2006 as Ancylobacter koreensis comb.nov., Angulomicrobium tetraedrale Vasil'eva et al. 1986 as Ancylobacter tetraedralis comb. nov., Angulomicrobium amanitiforme Fritz et al. 2004 as Ancylobacter amanitiformis comb. nov. and Methylorhabdus multivorans Doronina et al. 1996 as Ancylobacter multivorans comb. nov. and emended description of the genus Ancylobacter.</title>
        <authorList>
            <person name="Doronina N."/>
            <person name="Chemodurova A."/>
            <person name="Grouzdev D."/>
            <person name="Koziaeva V."/>
            <person name="Shi W."/>
            <person name="Wu L."/>
            <person name="Kaparullina E."/>
        </authorList>
    </citation>
    <scope>NUCLEOTIDE SEQUENCE [LARGE SCALE GENOMIC DNA]</scope>
    <source>
        <strain evidence="9">Jip08</strain>
    </source>
</reference>
<dbReference type="InterPro" id="IPR037510">
    <property type="entry name" value="PdxA"/>
</dbReference>
<proteinExistence type="inferred from homology"/>
<dbReference type="SUPFAM" id="SSF53659">
    <property type="entry name" value="Isocitrate/Isopropylmalate dehydrogenase-like"/>
    <property type="match status" value="1"/>
</dbReference>
<comment type="cofactor">
    <cofactor evidence="7">
        <name>Zn(2+)</name>
        <dbReference type="ChEBI" id="CHEBI:29105"/>
    </cofactor>
    <cofactor evidence="7">
        <name>Mg(2+)</name>
        <dbReference type="ChEBI" id="CHEBI:18420"/>
    </cofactor>
    <cofactor evidence="7">
        <name>Co(2+)</name>
        <dbReference type="ChEBI" id="CHEBI:48828"/>
    </cofactor>
    <text evidence="7">Binds 1 divalent metal cation per subunit. Can use ions such as Zn(2+), Mg(2+) or Co(2+).</text>
</comment>
<keyword evidence="4 7" id="KW-0560">Oxidoreductase</keyword>
<evidence type="ECO:0000256" key="3">
    <source>
        <dbReference type="ARBA" id="ARBA00022857"/>
    </source>
</evidence>
<dbReference type="NCBIfam" id="NF003699">
    <property type="entry name" value="PRK05312.1"/>
    <property type="match status" value="1"/>
</dbReference>
<evidence type="ECO:0000313" key="8">
    <source>
        <dbReference type="EMBL" id="MCK0208750.1"/>
    </source>
</evidence>
<dbReference type="EMBL" id="JALKCG010000004">
    <property type="protein sequence ID" value="MCK0208750.1"/>
    <property type="molecule type" value="Genomic_DNA"/>
</dbReference>
<comment type="similarity">
    <text evidence="7">Belongs to the PdxA family.</text>
</comment>
<name>A0ABT0DNC1_9HYPH</name>
<dbReference type="PANTHER" id="PTHR30004">
    <property type="entry name" value="4-HYDROXYTHREONINE-4-PHOSPHATE DEHYDROGENASE"/>
    <property type="match status" value="1"/>
</dbReference>
<accession>A0ABT0DNC1</accession>
<keyword evidence="7" id="KW-0862">Zinc</keyword>
<evidence type="ECO:0000313" key="9">
    <source>
        <dbReference type="Proteomes" id="UP001202867"/>
    </source>
</evidence>
<keyword evidence="7" id="KW-0460">Magnesium</keyword>
<evidence type="ECO:0000256" key="7">
    <source>
        <dbReference type="HAMAP-Rule" id="MF_00536"/>
    </source>
</evidence>
<keyword evidence="6 7" id="KW-0664">Pyridoxine biosynthesis</keyword>
<comment type="subcellular location">
    <subcellularLocation>
        <location evidence="7">Cytoplasm</location>
    </subcellularLocation>
</comment>
<sequence length="355" mass="37067">MPPVASSAASAPLALTMGEPAGIGPDITLAAWRARLARELPAFFVSGDAELLRVRAAELKLDVPVVECAPEDAERLFAQALPVVAAGPRVTAAPRRPDASSAPAARAAIDAAVALVQAGRAAAVVTNPISKAVLYAAGFTFPGHTEYLAYLCGEPAPRPVMMIWSPELAVVPATIHVPLADVPRLFTQALLVETARIVDRDLRLRFGLAAPRLAICGLNPHAGEEGTLGEEDEIVTRPAVETLRRAGIDARGPLPADTLFHPAARATYDAAIGAYHDQVLAPVKALAFDRAVNVTLGLPFVRTSPDHGTAFDIAGTGRADPSSLIEALRLARRLADRDAAARPPVEALALDAPPA</sequence>
<reference evidence="8 9" key="1">
    <citation type="submission" date="2022-04" db="EMBL/GenBank/DDBJ databases">
        <authorList>
            <person name="Grouzdev D.S."/>
            <person name="Pantiukh K.S."/>
            <person name="Krutkina M.S."/>
        </authorList>
    </citation>
    <scope>NUCLEOTIDE SEQUENCE [LARGE SCALE GENOMIC DNA]</scope>
    <source>
        <strain evidence="8 9">Jip08</strain>
    </source>
</reference>
<keyword evidence="5 7" id="KW-0520">NAD</keyword>
<comment type="subunit">
    <text evidence="7">Homodimer.</text>
</comment>
<feature type="binding site" evidence="7">
    <location>
        <position position="302"/>
    </location>
    <ligand>
        <name>substrate</name>
    </ligand>
</feature>
<protein>
    <recommendedName>
        <fullName evidence="7">4-hydroxythreonine-4-phosphate dehydrogenase</fullName>
        <ecNumber evidence="7">1.1.1.262</ecNumber>
    </recommendedName>
    <alternativeName>
        <fullName evidence="7">4-(phosphohydroxy)-L-threonine dehydrogenase</fullName>
    </alternativeName>
</protein>
<gene>
    <name evidence="7 8" type="primary">pdxA</name>
    <name evidence="8" type="ORF">MWN33_11995</name>
</gene>
<dbReference type="Gene3D" id="3.40.718.10">
    <property type="entry name" value="Isopropylmalate Dehydrogenase"/>
    <property type="match status" value="1"/>
</dbReference>
<feature type="binding site" evidence="7">
    <location>
        <position position="145"/>
    </location>
    <ligand>
        <name>substrate</name>
    </ligand>
</feature>
<dbReference type="GO" id="GO:0050570">
    <property type="term" value="F:4-hydroxythreonine-4-phosphate dehydrogenase activity"/>
    <property type="evidence" value="ECO:0007669"/>
    <property type="project" value="UniProtKB-EC"/>
</dbReference>
<evidence type="ECO:0000256" key="5">
    <source>
        <dbReference type="ARBA" id="ARBA00023027"/>
    </source>
</evidence>
<comment type="pathway">
    <text evidence="7">Cofactor biosynthesis; pyridoxine 5'-phosphate biosynthesis; pyridoxine 5'-phosphate from D-erythrose 4-phosphate: step 4/5.</text>
</comment>
<keyword evidence="3 7" id="KW-0521">NADP</keyword>
<feature type="binding site" evidence="7">
    <location>
        <position position="221"/>
    </location>
    <ligand>
        <name>a divalent metal cation</name>
        <dbReference type="ChEBI" id="CHEBI:60240"/>
        <note>ligand shared between dimeric partners</note>
    </ligand>
</feature>
<keyword evidence="2 7" id="KW-0479">Metal-binding</keyword>
<dbReference type="Proteomes" id="UP001202867">
    <property type="component" value="Unassembled WGS sequence"/>
</dbReference>
<dbReference type="NCBIfam" id="TIGR00557">
    <property type="entry name" value="pdxA"/>
    <property type="match status" value="1"/>
</dbReference>
<dbReference type="Pfam" id="PF04166">
    <property type="entry name" value="PdxA"/>
    <property type="match status" value="1"/>
</dbReference>
<comment type="miscellaneous">
    <text evidence="7">The active site is located at the dimer interface.</text>
</comment>
<feature type="binding site" evidence="7">
    <location>
        <position position="176"/>
    </location>
    <ligand>
        <name>a divalent metal cation</name>
        <dbReference type="ChEBI" id="CHEBI:60240"/>
        <note>ligand shared between dimeric partners</note>
    </ligand>
</feature>
<dbReference type="HAMAP" id="MF_00536">
    <property type="entry name" value="PdxA"/>
    <property type="match status" value="1"/>
</dbReference>
<keyword evidence="9" id="KW-1185">Reference proteome</keyword>
<evidence type="ECO:0000256" key="1">
    <source>
        <dbReference type="ARBA" id="ARBA00022490"/>
    </source>
</evidence>
<keyword evidence="7" id="KW-0170">Cobalt</keyword>
<feature type="binding site" evidence="7">
    <location>
        <position position="284"/>
    </location>
    <ligand>
        <name>substrate</name>
    </ligand>
</feature>
<dbReference type="InterPro" id="IPR005255">
    <property type="entry name" value="PdxA_fam"/>
</dbReference>
<feature type="binding site" evidence="7">
    <location>
        <position position="276"/>
    </location>
    <ligand>
        <name>a divalent metal cation</name>
        <dbReference type="ChEBI" id="CHEBI:60240"/>
        <note>ligand shared between dimeric partners</note>
    </ligand>
</feature>
<feature type="binding site" evidence="7">
    <location>
        <position position="144"/>
    </location>
    <ligand>
        <name>substrate</name>
    </ligand>
</feature>
<evidence type="ECO:0000256" key="2">
    <source>
        <dbReference type="ARBA" id="ARBA00022723"/>
    </source>
</evidence>
<comment type="catalytic activity">
    <reaction evidence="7">
        <text>4-(phosphooxy)-L-threonine + NAD(+) = 3-amino-2-oxopropyl phosphate + CO2 + NADH</text>
        <dbReference type="Rhea" id="RHEA:32275"/>
        <dbReference type="ChEBI" id="CHEBI:16526"/>
        <dbReference type="ChEBI" id="CHEBI:57279"/>
        <dbReference type="ChEBI" id="CHEBI:57540"/>
        <dbReference type="ChEBI" id="CHEBI:57945"/>
        <dbReference type="ChEBI" id="CHEBI:58452"/>
        <dbReference type="EC" id="1.1.1.262"/>
    </reaction>
</comment>